<dbReference type="GO" id="GO:0036064">
    <property type="term" value="C:ciliary basal body"/>
    <property type="evidence" value="ECO:0007669"/>
    <property type="project" value="TreeGrafter"/>
</dbReference>
<evidence type="ECO:0000313" key="7">
    <source>
        <dbReference type="EMBL" id="KAA0146966.1"/>
    </source>
</evidence>
<dbReference type="Pfam" id="PF23361">
    <property type="entry name" value="BBS7_pf"/>
    <property type="match status" value="1"/>
</dbReference>
<dbReference type="InterPro" id="IPR056332">
    <property type="entry name" value="Beta-prop_BBS7"/>
</dbReference>
<feature type="compositionally biased region" description="Acidic residues" evidence="2">
    <location>
        <begin position="705"/>
        <end position="715"/>
    </location>
</feature>
<dbReference type="GO" id="GO:0005930">
    <property type="term" value="C:axoneme"/>
    <property type="evidence" value="ECO:0007669"/>
    <property type="project" value="TreeGrafter"/>
</dbReference>
<dbReference type="GO" id="GO:0060271">
    <property type="term" value="P:cilium assembly"/>
    <property type="evidence" value="ECO:0007669"/>
    <property type="project" value="TreeGrafter"/>
</dbReference>
<dbReference type="Proteomes" id="UP000323011">
    <property type="component" value="Unassembled WGS sequence"/>
</dbReference>
<proteinExistence type="predicted"/>
<dbReference type="PANTHER" id="PTHR16074:SF4">
    <property type="entry name" value="BARDET-BIEDL SYNDROME 7 PROTEIN"/>
    <property type="match status" value="1"/>
</dbReference>
<dbReference type="Pfam" id="PF23743">
    <property type="entry name" value="Beta-prop_BBS7"/>
    <property type="match status" value="1"/>
</dbReference>
<keyword evidence="1" id="KW-0175">Coiled coil</keyword>
<reference evidence="7 8" key="1">
    <citation type="submission" date="2019-07" db="EMBL/GenBank/DDBJ databases">
        <title>Genomes of Cafeteria roenbergensis.</title>
        <authorList>
            <person name="Fischer M.G."/>
            <person name="Hackl T."/>
            <person name="Roman M."/>
        </authorList>
    </citation>
    <scope>NUCLEOTIDE SEQUENCE [LARGE SCALE GENOMIC DNA]</scope>
    <source>
        <strain evidence="7 8">BVI</strain>
    </source>
</reference>
<dbReference type="PANTHER" id="PTHR16074">
    <property type="entry name" value="BARDET-BIEDL SYNDROME 7 PROTEIN"/>
    <property type="match status" value="1"/>
</dbReference>
<feature type="domain" description="BBS7 helical hairpin" evidence="3">
    <location>
        <begin position="857"/>
        <end position="966"/>
    </location>
</feature>
<feature type="coiled-coil region" evidence="1">
    <location>
        <begin position="399"/>
        <end position="426"/>
    </location>
</feature>
<feature type="domain" description="BBS7 platform" evidence="5">
    <location>
        <begin position="746"/>
        <end position="846"/>
    </location>
</feature>
<organism evidence="7 8">
    <name type="scientific">Cafeteria roenbergensis</name>
    <name type="common">Marine flagellate</name>
    <dbReference type="NCBI Taxonomy" id="33653"/>
    <lineage>
        <taxon>Eukaryota</taxon>
        <taxon>Sar</taxon>
        <taxon>Stramenopiles</taxon>
        <taxon>Bigyra</taxon>
        <taxon>Opalozoa</taxon>
        <taxon>Bicosoecida</taxon>
        <taxon>Cafeteriaceae</taxon>
        <taxon>Cafeteria</taxon>
    </lineage>
</organism>
<dbReference type="InterPro" id="IPR056333">
    <property type="entry name" value="BBS7_pf_dom"/>
</dbReference>
<dbReference type="GO" id="GO:0016020">
    <property type="term" value="C:membrane"/>
    <property type="evidence" value="ECO:0007669"/>
    <property type="project" value="TreeGrafter"/>
</dbReference>
<feature type="domain" description="BBS7 beta-propeller" evidence="6">
    <location>
        <begin position="26"/>
        <end position="381"/>
    </location>
</feature>
<evidence type="ECO:0000259" key="3">
    <source>
        <dbReference type="Pfam" id="PF23349"/>
    </source>
</evidence>
<dbReference type="EMBL" id="VLTN01000074">
    <property type="protein sequence ID" value="KAA0146966.1"/>
    <property type="molecule type" value="Genomic_DNA"/>
</dbReference>
<feature type="domain" description="BBS7 GAE" evidence="4">
    <location>
        <begin position="497"/>
        <end position="622"/>
    </location>
</feature>
<dbReference type="AlphaFoldDB" id="A0A5A8C1R7"/>
<evidence type="ECO:0000256" key="2">
    <source>
        <dbReference type="SAM" id="MobiDB-lite"/>
    </source>
</evidence>
<evidence type="ECO:0000259" key="6">
    <source>
        <dbReference type="Pfam" id="PF23743"/>
    </source>
</evidence>
<name>A0A5A8C1R7_CAFRO</name>
<dbReference type="Pfam" id="PF23349">
    <property type="entry name" value="BBS7_hp"/>
    <property type="match status" value="1"/>
</dbReference>
<evidence type="ECO:0000259" key="5">
    <source>
        <dbReference type="Pfam" id="PF23361"/>
    </source>
</evidence>
<dbReference type="GO" id="GO:0034464">
    <property type="term" value="C:BBSome"/>
    <property type="evidence" value="ECO:0007669"/>
    <property type="project" value="TreeGrafter"/>
</dbReference>
<evidence type="ECO:0000256" key="1">
    <source>
        <dbReference type="SAM" id="Coils"/>
    </source>
</evidence>
<sequence length="972" mass="97825">MDVMLSKQELMQVTPSAERHTLAILQGKKGRDRLAVGDSTGAVTVVEVRKGVPTTAFVAGGATDAAGAATPVHRVEAGGAPGKRTRLFVSRGQTIAAYDRKGTEYFALETTLTAPIRAMRVGETVIWAAADTAFTVFDNGAETAFWVSPEAIADLTTETITRKEDTDAVLACADGTLRVCAAGAPAMLLPTSAAVSAAAAAGAAAASATMAGSNSSGSAGPTGALSCVETHATPLAVELLAAGSALSPDVATSVTAPRWKHLVWGSDGGSAGSALADSTVMRRGWALANAGPHRGGGVTALYAGTDVTGDGVADVVIGRDDGALQVFSAEPGGGTSSAPVMTFAHNAGESIRSLGGGNIGSVDHAELVFQSYGGRVVSLTTESTSARDADDRYGRSRATVQKEARVTMLRAELAELEAKTSAALEELTSEAAGSGVDIGDLGLGPGARPGAQGGLAGGDAAVKARGAVDALRRQLGASATVAEAAAGAHAAQLAKAFDVTTTFTLDAQTAAYRLTVEAPVLIDSVILEADVAIDVLDLNATGALSNADQIGGGSADASAAIVSVTPCDYAATLPGSTGRATSEVLPRVLATYRCQEPSSRVELHLRSVEGQAGDVRLIVVSQPDAASDPGSGSGSGGVTQRAGAGSAGGDADGLAADGSADVDGRGSAAYAEGADADRDGGVMGKGPLRETAGSGPRGSLGGYDGGDDVELDDDGVPLARGATATATATATGAGSRDSLAAGAAPALSRLVVTGDFSVAQAHSWVVSALPDCPARPALPVSADGPSGQAATSAGRCELAFRSALLGGVLVAAYGDGEAVFESDAVSTLAIMKEVVVADASRLGTSVSTRFHAGPRALERSLALIRAPLERALGLTRRAELYDAVKETTQNETDLAFLSPELRDVLDNGETYRREVRGRPRLLALLFGIVTDAFLDWHRFAGRDVTSSVPRLAELLQTYEYDAVSAFILGGGA</sequence>
<dbReference type="GO" id="GO:0008104">
    <property type="term" value="P:intracellular protein localization"/>
    <property type="evidence" value="ECO:0007669"/>
    <property type="project" value="TreeGrafter"/>
</dbReference>
<feature type="region of interest" description="Disordered" evidence="2">
    <location>
        <begin position="623"/>
        <end position="716"/>
    </location>
</feature>
<comment type="caution">
    <text evidence="7">The sequence shown here is derived from an EMBL/GenBank/DDBJ whole genome shotgun (WGS) entry which is preliminary data.</text>
</comment>
<gene>
    <name evidence="7" type="ORF">FNF29_07703</name>
</gene>
<feature type="compositionally biased region" description="Gly residues" evidence="2">
    <location>
        <begin position="695"/>
        <end position="704"/>
    </location>
</feature>
<protein>
    <submittedName>
        <fullName evidence="7">Uncharacterized protein</fullName>
    </submittedName>
</protein>
<accession>A0A5A8C1R7</accession>
<dbReference type="InterPro" id="IPR056334">
    <property type="entry name" value="BBS7_GAE_dom"/>
</dbReference>
<dbReference type="Pfam" id="PF23360">
    <property type="entry name" value="BBS7_GAE"/>
    <property type="match status" value="1"/>
</dbReference>
<evidence type="ECO:0000313" key="8">
    <source>
        <dbReference type="Proteomes" id="UP000323011"/>
    </source>
</evidence>
<keyword evidence="8" id="KW-1185">Reference proteome</keyword>
<feature type="compositionally biased region" description="Low complexity" evidence="2">
    <location>
        <begin position="652"/>
        <end position="661"/>
    </location>
</feature>
<evidence type="ECO:0000259" key="4">
    <source>
        <dbReference type="Pfam" id="PF23360"/>
    </source>
</evidence>
<dbReference type="InterPro" id="IPR056335">
    <property type="entry name" value="BBS7_hairpin"/>
</dbReference>